<evidence type="ECO:0000313" key="9">
    <source>
        <dbReference type="EMBL" id="GJN51791.1"/>
    </source>
</evidence>
<feature type="transmembrane region" description="Helical" evidence="6">
    <location>
        <begin position="397"/>
        <end position="414"/>
    </location>
</feature>
<feature type="transmembrane region" description="Helical" evidence="6">
    <location>
        <begin position="305"/>
        <end position="330"/>
    </location>
</feature>
<evidence type="ECO:0000256" key="2">
    <source>
        <dbReference type="ARBA" id="ARBA00022475"/>
    </source>
</evidence>
<keyword evidence="3 6" id="KW-0812">Transmembrane</keyword>
<evidence type="ECO:0000256" key="4">
    <source>
        <dbReference type="ARBA" id="ARBA00022989"/>
    </source>
</evidence>
<evidence type="ECO:0000256" key="6">
    <source>
        <dbReference type="SAM" id="Phobius"/>
    </source>
</evidence>
<feature type="transmembrane region" description="Helical" evidence="6">
    <location>
        <begin position="798"/>
        <end position="817"/>
    </location>
</feature>
<dbReference type="InterPro" id="IPR038766">
    <property type="entry name" value="Membrane_comp_ABC_pdt"/>
</dbReference>
<keyword evidence="11" id="KW-1185">Reference proteome</keyword>
<feature type="transmembrane region" description="Helical" evidence="6">
    <location>
        <begin position="709"/>
        <end position="730"/>
    </location>
</feature>
<dbReference type="InterPro" id="IPR003838">
    <property type="entry name" value="ABC3_permease_C"/>
</dbReference>
<gene>
    <name evidence="8" type="ORF">TUM18999_19380</name>
    <name evidence="9" type="ORF">TUM20286_15430</name>
</gene>
<evidence type="ECO:0000256" key="3">
    <source>
        <dbReference type="ARBA" id="ARBA00022692"/>
    </source>
</evidence>
<feature type="domain" description="ABC3 transporter permease C-terminal" evidence="7">
    <location>
        <begin position="263"/>
        <end position="371"/>
    </location>
</feature>
<evidence type="ECO:0000313" key="8">
    <source>
        <dbReference type="EMBL" id="BCG23747.1"/>
    </source>
</evidence>
<feature type="transmembrane region" description="Helical" evidence="6">
    <location>
        <begin position="350"/>
        <end position="376"/>
    </location>
</feature>
<dbReference type="Proteomes" id="UP001054892">
    <property type="component" value="Unassembled WGS sequence"/>
</dbReference>
<proteinExistence type="predicted"/>
<dbReference type="PANTHER" id="PTHR30287:SF1">
    <property type="entry name" value="INNER MEMBRANE PROTEIN"/>
    <property type="match status" value="1"/>
</dbReference>
<accession>A0A6J4E1V6</accession>
<dbReference type="EMBL" id="BQKM01000002">
    <property type="protein sequence ID" value="GJN51791.1"/>
    <property type="molecule type" value="Genomic_DNA"/>
</dbReference>
<protein>
    <submittedName>
        <fullName evidence="8">Permease</fullName>
    </submittedName>
</protein>
<evidence type="ECO:0000313" key="11">
    <source>
        <dbReference type="Proteomes" id="UP001054892"/>
    </source>
</evidence>
<feature type="transmembrane region" description="Helical" evidence="6">
    <location>
        <begin position="263"/>
        <end position="284"/>
    </location>
</feature>
<dbReference type="Pfam" id="PF02687">
    <property type="entry name" value="FtsX"/>
    <property type="match status" value="2"/>
</dbReference>
<dbReference type="PANTHER" id="PTHR30287">
    <property type="entry name" value="MEMBRANE COMPONENT OF PREDICTED ABC SUPERFAMILY METABOLITE UPTAKE TRANSPORTER"/>
    <property type="match status" value="1"/>
</dbReference>
<name>A0A6J4E1V6_9PSED</name>
<keyword evidence="4 6" id="KW-1133">Transmembrane helix</keyword>
<dbReference type="AlphaFoldDB" id="A0A6J4E1V6"/>
<dbReference type="KEGG" id="ptw:TUM18999_19380"/>
<keyword evidence="2" id="KW-1003">Cell membrane</keyword>
<feature type="transmembrane region" description="Helical" evidence="6">
    <location>
        <begin position="464"/>
        <end position="491"/>
    </location>
</feature>
<feature type="domain" description="ABC3 transporter permease C-terminal" evidence="7">
    <location>
        <begin position="713"/>
        <end position="824"/>
    </location>
</feature>
<dbReference type="EMBL" id="AP023189">
    <property type="protein sequence ID" value="BCG23747.1"/>
    <property type="molecule type" value="Genomic_DNA"/>
</dbReference>
<dbReference type="GO" id="GO:0005886">
    <property type="term" value="C:plasma membrane"/>
    <property type="evidence" value="ECO:0007669"/>
    <property type="project" value="UniProtKB-SubCell"/>
</dbReference>
<evidence type="ECO:0000313" key="10">
    <source>
        <dbReference type="Proteomes" id="UP000509383"/>
    </source>
</evidence>
<dbReference type="Proteomes" id="UP000509383">
    <property type="component" value="Chromosome"/>
</dbReference>
<evidence type="ECO:0000256" key="1">
    <source>
        <dbReference type="ARBA" id="ARBA00004651"/>
    </source>
</evidence>
<feature type="transmembrane region" description="Helical" evidence="6">
    <location>
        <begin position="420"/>
        <end position="443"/>
    </location>
</feature>
<feature type="transmembrane region" description="Helical" evidence="6">
    <location>
        <begin position="762"/>
        <end position="786"/>
    </location>
</feature>
<reference evidence="8 10" key="1">
    <citation type="submission" date="2020-05" db="EMBL/GenBank/DDBJ databases">
        <title>Characterization of novel class B3 metallo-beta-lactamase from novel Pseudomonas species.</title>
        <authorList>
            <person name="Yamada K."/>
            <person name="Aoki K."/>
            <person name="Ishii Y."/>
        </authorList>
    </citation>
    <scope>NUCLEOTIDE SEQUENCE [LARGE SCALE GENOMIC DNA]</scope>
    <source>
        <strain evidence="8 10">TUM18999</strain>
        <strain evidence="9 11">TUM20286</strain>
    </source>
</reference>
<comment type="subcellular location">
    <subcellularLocation>
        <location evidence="1">Cell membrane</location>
        <topology evidence="1">Multi-pass membrane protein</topology>
    </subcellularLocation>
</comment>
<organism evidence="8 10">
    <name type="scientific">Pseudomonas tohonis</name>
    <dbReference type="NCBI Taxonomy" id="2725477"/>
    <lineage>
        <taxon>Bacteria</taxon>
        <taxon>Pseudomonadati</taxon>
        <taxon>Pseudomonadota</taxon>
        <taxon>Gammaproteobacteria</taxon>
        <taxon>Pseudomonadales</taxon>
        <taxon>Pseudomonadaceae</taxon>
        <taxon>Pseudomonas</taxon>
    </lineage>
</organism>
<evidence type="ECO:0000256" key="5">
    <source>
        <dbReference type="ARBA" id="ARBA00023136"/>
    </source>
</evidence>
<sequence length="833" mass="88678">MRLPLTRLLGMAARQLLRDARAGELRVLFFALVVAVAASSAIGYFGARLNGAMLLRATEFLGADLLLGGSSPALPEQIEPGERLGLRHARAVEFSSVIAGDAGIQLASVKAVDEPYPLRGELRSAPAPYAPEEPGAGPAPGEAWAEARLFTALDIRPGDTVDVGQKTLRLTRVLTYEPDRAGDFYSLTPRLLMNLADLDATGVVQPGSRVRYRELWSGPAEALKSYRDTLEPTLAANQRIEDARDGNRQVGGALSRAERYLNLASLAAVLLAGVAVALSAARFAARRFDASALLRCLGLSRREALLLYTLQLGLLGIAAAFLGALIGWLAQLGLFHLLRELLPAEVPSGGVLPALAGIATGLVALAGFALPPLAALGRVPPLRVLRRDLLPVPPSSWLVYGAALLALGLIMWRLSLDLKLTLALLGGGLLATLILGGLMLLGLNGLRRLLARAALPWRLGLGQLLRHPLAAAGQSLAFGLILLAMALIALLRGELLDTWQDQLPADAPNYFVLNVLPGEKDAFAERLAQLSPHPAPLFPVVPGRLTAINGEPAKEHASKESQGERALQRDLSLTWAADLPSGNRLVAGQWWDQAPAGDLPGVSVEAKLAGNLGLQLGDRLSFSVGGISRDVRITSLREVDWDNFQPNFFMIFAPGSLADLPATYLTSFYLPPQHDRELVELARAFPAVTLLEVEAILAQLRSILAQVTVAVEFVLLFVLAAGLAVLFAGLQSTLDERIRQGALLRALGAERSLLQRARRAEFALLGAAAGLLAALGCELVSALLYTLAFDLQWHPHPWLLLLPPLGALLVGGAGVIGTRRALNASPLQVLREA</sequence>
<evidence type="ECO:0000259" key="7">
    <source>
        <dbReference type="Pfam" id="PF02687"/>
    </source>
</evidence>
<keyword evidence="5 6" id="KW-0472">Membrane</keyword>